<keyword evidence="3" id="KW-1185">Reference proteome</keyword>
<reference evidence="2 3" key="1">
    <citation type="journal article" date="2023" name="bioRxiv">
        <title>High-quality genome assemblies of four members of thePodospora anserinaspecies complex.</title>
        <authorList>
            <person name="Ament-Velasquez S.L."/>
            <person name="Vogan A.A."/>
            <person name="Wallerman O."/>
            <person name="Hartmann F."/>
            <person name="Gautier V."/>
            <person name="Silar P."/>
            <person name="Giraud T."/>
            <person name="Johannesson H."/>
        </authorList>
    </citation>
    <scope>NUCLEOTIDE SEQUENCE [LARGE SCALE GENOMIC DNA]</scope>
    <source>
        <strain evidence="2 3">CBS 124.78</strain>
    </source>
</reference>
<evidence type="ECO:0000313" key="2">
    <source>
        <dbReference type="EMBL" id="KAK4677242.1"/>
    </source>
</evidence>
<gene>
    <name evidence="2" type="ORF">QC764_0068750</name>
</gene>
<feature type="region of interest" description="Disordered" evidence="1">
    <location>
        <begin position="384"/>
        <end position="436"/>
    </location>
</feature>
<evidence type="ECO:0000313" key="3">
    <source>
        <dbReference type="Proteomes" id="UP001323617"/>
    </source>
</evidence>
<dbReference type="EMBL" id="JAFFHC010000004">
    <property type="protein sequence ID" value="KAK4677242.1"/>
    <property type="molecule type" value="Genomic_DNA"/>
</dbReference>
<dbReference type="Proteomes" id="UP001323617">
    <property type="component" value="Unassembled WGS sequence"/>
</dbReference>
<accession>A0ABR0IAQ9</accession>
<comment type="caution">
    <text evidence="2">The sequence shown here is derived from an EMBL/GenBank/DDBJ whole genome shotgun (WGS) entry which is preliminary data.</text>
</comment>
<feature type="compositionally biased region" description="Basic residues" evidence="1">
    <location>
        <begin position="194"/>
        <end position="206"/>
    </location>
</feature>
<feature type="compositionally biased region" description="Polar residues" evidence="1">
    <location>
        <begin position="176"/>
        <end position="187"/>
    </location>
</feature>
<organism evidence="2 3">
    <name type="scientific">Podospora pseudoanserina</name>
    <dbReference type="NCBI Taxonomy" id="2609844"/>
    <lineage>
        <taxon>Eukaryota</taxon>
        <taxon>Fungi</taxon>
        <taxon>Dikarya</taxon>
        <taxon>Ascomycota</taxon>
        <taxon>Pezizomycotina</taxon>
        <taxon>Sordariomycetes</taxon>
        <taxon>Sordariomycetidae</taxon>
        <taxon>Sordariales</taxon>
        <taxon>Podosporaceae</taxon>
        <taxon>Podospora</taxon>
    </lineage>
</organism>
<sequence>MSTQQSREEQITDHGNLDGTLYPSLTKPPRWKTRILVEQLLRKGEDALIGVNISARTSLDDLLCFQPCVAVFTRRLPVLGLIRASAVKDLCLTPLKFKSLNPVVETIWGELTATHYVEVALKQELYGIKGTSWENLLVVADDFPRLPGDVFLGQPFLRKHCCNALPAKVPRHAEPQASSRHVTQDNSGGSGRKGTAKKPRQPKKRERSPQQAIPGGQQHVEDGQSSKKRSRTTNAAAFQQPAQMPNTDWVNQNQRIIGLPPQSPYGNRTRMPAAPTGPAVPWRNESMYPLLHLTLAYHRGEKLWLRQLYSWVVEMSSKAEPHVPLCGSGRLSIDGKARPAVLDQNSLADQPVGTPDHHPLVAAQYARNTPLPTVHGDGSFTIPTPAPPMPPAAPYYYPPQQAPGRPEPTYTPPQPQSAHRGTYIPHTGDDGDLQANDPGHFRDQYVQQVNPQEGFPDAVPQFGTPEEPAVPALEGTLEEYEINSNLGYFFNGWDSSGFDPTGGSQA</sequence>
<dbReference type="RefSeq" id="XP_062800712.1">
    <property type="nucleotide sequence ID" value="XM_062940620.1"/>
</dbReference>
<evidence type="ECO:0000256" key="1">
    <source>
        <dbReference type="SAM" id="MobiDB-lite"/>
    </source>
</evidence>
<feature type="region of interest" description="Disordered" evidence="1">
    <location>
        <begin position="170"/>
        <end position="247"/>
    </location>
</feature>
<feature type="compositionally biased region" description="Polar residues" evidence="1">
    <location>
        <begin position="232"/>
        <end position="247"/>
    </location>
</feature>
<feature type="compositionally biased region" description="Pro residues" evidence="1">
    <location>
        <begin position="384"/>
        <end position="415"/>
    </location>
</feature>
<protein>
    <submittedName>
        <fullName evidence="2">Uncharacterized protein</fullName>
    </submittedName>
</protein>
<proteinExistence type="predicted"/>
<feature type="region of interest" description="Disordered" evidence="1">
    <location>
        <begin position="1"/>
        <end position="25"/>
    </location>
</feature>
<feature type="compositionally biased region" description="Basic and acidic residues" evidence="1">
    <location>
        <begin position="1"/>
        <end position="16"/>
    </location>
</feature>
<name>A0ABR0IAQ9_9PEZI</name>
<dbReference type="GeneID" id="87961253"/>